<dbReference type="GO" id="GO:0016757">
    <property type="term" value="F:glycosyltransferase activity"/>
    <property type="evidence" value="ECO:0007669"/>
    <property type="project" value="TreeGrafter"/>
</dbReference>
<dbReference type="InterPro" id="IPR050194">
    <property type="entry name" value="Glycosyltransferase_grp1"/>
</dbReference>
<dbReference type="Gene3D" id="3.40.50.2000">
    <property type="entry name" value="Glycogen Phosphorylase B"/>
    <property type="match status" value="2"/>
</dbReference>
<organism evidence="2 3">
    <name type="scientific">Chondromyces apiculatus DSM 436</name>
    <dbReference type="NCBI Taxonomy" id="1192034"/>
    <lineage>
        <taxon>Bacteria</taxon>
        <taxon>Pseudomonadati</taxon>
        <taxon>Myxococcota</taxon>
        <taxon>Polyangia</taxon>
        <taxon>Polyangiales</taxon>
        <taxon>Polyangiaceae</taxon>
        <taxon>Chondromyces</taxon>
    </lineage>
</organism>
<feature type="region of interest" description="Disordered" evidence="1">
    <location>
        <begin position="380"/>
        <end position="400"/>
    </location>
</feature>
<evidence type="ECO:0000256" key="1">
    <source>
        <dbReference type="SAM" id="MobiDB-lite"/>
    </source>
</evidence>
<dbReference type="PANTHER" id="PTHR45947:SF3">
    <property type="entry name" value="SULFOQUINOVOSYL TRANSFERASE SQD2"/>
    <property type="match status" value="1"/>
</dbReference>
<evidence type="ECO:0000313" key="3">
    <source>
        <dbReference type="Proteomes" id="UP000019678"/>
    </source>
</evidence>
<accession>A0A017T3Q9</accession>
<evidence type="ECO:0000313" key="2">
    <source>
        <dbReference type="EMBL" id="EYF03883.1"/>
    </source>
</evidence>
<reference evidence="2 3" key="1">
    <citation type="submission" date="2013-05" db="EMBL/GenBank/DDBJ databases">
        <title>Genome assembly of Chondromyces apiculatus DSM 436.</title>
        <authorList>
            <person name="Sharma G."/>
            <person name="Khatri I."/>
            <person name="Kaur C."/>
            <person name="Mayilraj S."/>
            <person name="Subramanian S."/>
        </authorList>
    </citation>
    <scope>NUCLEOTIDE SEQUENCE [LARGE SCALE GENOMIC DNA]</scope>
    <source>
        <strain evidence="2 3">DSM 436</strain>
    </source>
</reference>
<dbReference type="Proteomes" id="UP000019678">
    <property type="component" value="Unassembled WGS sequence"/>
</dbReference>
<dbReference type="eggNOG" id="COG0438">
    <property type="taxonomic scope" value="Bacteria"/>
</dbReference>
<dbReference type="STRING" id="1192034.CAP_5147"/>
<dbReference type="AlphaFoldDB" id="A0A017T3Q9"/>
<evidence type="ECO:0008006" key="4">
    <source>
        <dbReference type="Google" id="ProtNLM"/>
    </source>
</evidence>
<keyword evidence="3" id="KW-1185">Reference proteome</keyword>
<proteinExistence type="predicted"/>
<dbReference type="Pfam" id="PF13692">
    <property type="entry name" value="Glyco_trans_1_4"/>
    <property type="match status" value="1"/>
</dbReference>
<dbReference type="PANTHER" id="PTHR45947">
    <property type="entry name" value="SULFOQUINOVOSYL TRANSFERASE SQD2"/>
    <property type="match status" value="1"/>
</dbReference>
<dbReference type="SUPFAM" id="SSF53756">
    <property type="entry name" value="UDP-Glycosyltransferase/glycogen phosphorylase"/>
    <property type="match status" value="1"/>
</dbReference>
<name>A0A017T3Q9_9BACT</name>
<dbReference type="CDD" id="cd03801">
    <property type="entry name" value="GT4_PimA-like"/>
    <property type="match status" value="1"/>
</dbReference>
<comment type="caution">
    <text evidence="2">The sequence shown here is derived from an EMBL/GenBank/DDBJ whole genome shotgun (WGS) entry which is preliminary data.</text>
</comment>
<gene>
    <name evidence="2" type="ORF">CAP_5147</name>
</gene>
<protein>
    <recommendedName>
        <fullName evidence="4">Glycosyl transferase, group 1</fullName>
    </recommendedName>
</protein>
<dbReference type="EMBL" id="ASRX01000041">
    <property type="protein sequence ID" value="EYF03883.1"/>
    <property type="molecule type" value="Genomic_DNA"/>
</dbReference>
<sequence>MRPPMKPRLLAIVPDPDGAFAQAGGVLSATRAVLGPEVRAAFEVDLVDTTMRAFPKPDLRERLTGAARRGAEVAGHIARHRPDVAVAFCSEGTSFYEKSSLLLLAKAAGARTFLSPRSGRAEAWLQRSAAARRWVAQMGGAIDGFLVQSEGWRQVYAAAGVPGRKLHVWPNTVDTAAWAPIAAARRDPGVPRGRPFRFLFLGWAIEAKGLGELRKAVEVLAARPGPPFELAVAGDGAAGEALRKEAGRGRLPRAISLLGWVKGEARDRELARADALVLPTHVDGFPNVILEAMACGLPVIATPVGAIPDVVVSGETGLLVPVREVESLVAAMDRLRRHPEETRAMGRAGLDRVRSRFDRALGVARLVSLLQGHGDVGGGEAGGAQGVNVGEAGRSQEASS</sequence>